<evidence type="ECO:0000256" key="1">
    <source>
        <dbReference type="SAM" id="MobiDB-lite"/>
    </source>
</evidence>
<feature type="compositionally biased region" description="Low complexity" evidence="1">
    <location>
        <begin position="27"/>
        <end position="37"/>
    </location>
</feature>
<comment type="caution">
    <text evidence="2">The sequence shown here is derived from an EMBL/GenBank/DDBJ whole genome shotgun (WGS) entry which is preliminary data.</text>
</comment>
<organism evidence="2 3">
    <name type="scientific">Streptomyces caledonius</name>
    <dbReference type="NCBI Taxonomy" id="3134107"/>
    <lineage>
        <taxon>Bacteria</taxon>
        <taxon>Bacillati</taxon>
        <taxon>Actinomycetota</taxon>
        <taxon>Actinomycetes</taxon>
        <taxon>Kitasatosporales</taxon>
        <taxon>Streptomycetaceae</taxon>
        <taxon>Streptomyces</taxon>
    </lineage>
</organism>
<feature type="region of interest" description="Disordered" evidence="1">
    <location>
        <begin position="1"/>
        <end position="73"/>
    </location>
</feature>
<accession>A0ABU8UFC9</accession>
<protein>
    <submittedName>
        <fullName evidence="2">Uncharacterized protein</fullName>
    </submittedName>
</protein>
<evidence type="ECO:0000313" key="3">
    <source>
        <dbReference type="Proteomes" id="UP001382904"/>
    </source>
</evidence>
<reference evidence="2 3" key="1">
    <citation type="submission" date="2024-03" db="EMBL/GenBank/DDBJ databases">
        <title>Novel Streptomyces species of biotechnological and ecological value are a feature of Machair soil.</title>
        <authorList>
            <person name="Prole J.R."/>
            <person name="Goodfellow M."/>
            <person name="Allenby N."/>
            <person name="Ward A.C."/>
        </authorList>
    </citation>
    <scope>NUCLEOTIDE SEQUENCE [LARGE SCALE GENOMIC DNA]</scope>
    <source>
        <strain evidence="2 3">MS1.HAVA.3</strain>
    </source>
</reference>
<dbReference type="Proteomes" id="UP001382904">
    <property type="component" value="Unassembled WGS sequence"/>
</dbReference>
<feature type="compositionally biased region" description="Basic and acidic residues" evidence="1">
    <location>
        <begin position="39"/>
        <end position="55"/>
    </location>
</feature>
<feature type="compositionally biased region" description="Basic and acidic residues" evidence="1">
    <location>
        <begin position="10"/>
        <end position="21"/>
    </location>
</feature>
<gene>
    <name evidence="2" type="ORF">WKI68_42000</name>
</gene>
<dbReference type="EMBL" id="JBBKAM010000004">
    <property type="protein sequence ID" value="MEJ8646029.1"/>
    <property type="molecule type" value="Genomic_DNA"/>
</dbReference>
<name>A0ABU8UFC9_9ACTN</name>
<keyword evidence="3" id="KW-1185">Reference proteome</keyword>
<proteinExistence type="predicted"/>
<sequence>MRSAPSEPELPDRVPEKRDAVTPDLPPLGAGAPDLPDTTVERPRRDSPEKGRSEEGEQPAAGPGNAKPQEPTD</sequence>
<evidence type="ECO:0000313" key="2">
    <source>
        <dbReference type="EMBL" id="MEJ8646029.1"/>
    </source>
</evidence>